<organism evidence="2 3">
    <name type="scientific">Streptosporangium album</name>
    <dbReference type="NCBI Taxonomy" id="47479"/>
    <lineage>
        <taxon>Bacteria</taxon>
        <taxon>Bacillati</taxon>
        <taxon>Actinomycetota</taxon>
        <taxon>Actinomycetes</taxon>
        <taxon>Streptosporangiales</taxon>
        <taxon>Streptosporangiaceae</taxon>
        <taxon>Streptosporangium</taxon>
    </lineage>
</organism>
<dbReference type="RefSeq" id="WP_184760086.1">
    <property type="nucleotide sequence ID" value="NZ_BAABEK010000040.1"/>
</dbReference>
<proteinExistence type="predicted"/>
<gene>
    <name evidence="2" type="ORF">FHR32_008620</name>
</gene>
<dbReference type="EMBL" id="JACHJU010000007">
    <property type="protein sequence ID" value="MBB4944217.1"/>
    <property type="molecule type" value="Genomic_DNA"/>
</dbReference>
<dbReference type="AlphaFoldDB" id="A0A7W7WE00"/>
<evidence type="ECO:0000313" key="2">
    <source>
        <dbReference type="EMBL" id="MBB4944217.1"/>
    </source>
</evidence>
<comment type="caution">
    <text evidence="2">The sequence shown here is derived from an EMBL/GenBank/DDBJ whole genome shotgun (WGS) entry which is preliminary data.</text>
</comment>
<feature type="compositionally biased region" description="Basic residues" evidence="1">
    <location>
        <begin position="25"/>
        <end position="35"/>
    </location>
</feature>
<name>A0A7W7WE00_9ACTN</name>
<dbReference type="Proteomes" id="UP000534286">
    <property type="component" value="Unassembled WGS sequence"/>
</dbReference>
<reference evidence="2 3" key="1">
    <citation type="submission" date="2020-08" db="EMBL/GenBank/DDBJ databases">
        <title>Sequencing the genomes of 1000 actinobacteria strains.</title>
        <authorList>
            <person name="Klenk H.-P."/>
        </authorList>
    </citation>
    <scope>NUCLEOTIDE SEQUENCE [LARGE SCALE GENOMIC DNA]</scope>
    <source>
        <strain evidence="2 3">DSM 43023</strain>
    </source>
</reference>
<feature type="compositionally biased region" description="Basic and acidic residues" evidence="1">
    <location>
        <begin position="36"/>
        <end position="56"/>
    </location>
</feature>
<keyword evidence="3" id="KW-1185">Reference proteome</keyword>
<evidence type="ECO:0000313" key="3">
    <source>
        <dbReference type="Proteomes" id="UP000534286"/>
    </source>
</evidence>
<evidence type="ECO:0000256" key="1">
    <source>
        <dbReference type="SAM" id="MobiDB-lite"/>
    </source>
</evidence>
<protein>
    <submittedName>
        <fullName evidence="2">Uncharacterized protein</fullName>
    </submittedName>
</protein>
<sequence>MATGELIEAIAMTEPDASLSDGRDRRRYGRQMPRRRPVEWSTDRMLDRKGLPEEPKPGCVSDVPWPISPG</sequence>
<accession>A0A7W7WE00</accession>
<feature type="region of interest" description="Disordered" evidence="1">
    <location>
        <begin position="14"/>
        <end position="70"/>
    </location>
</feature>